<dbReference type="STRING" id="553175.POREN0001_0098"/>
<evidence type="ECO:0000313" key="3">
    <source>
        <dbReference type="EMBL" id="EEN82117.1"/>
    </source>
</evidence>
<keyword evidence="3" id="KW-0378">Hydrolase</keyword>
<dbReference type="SUPFAM" id="SSF56219">
    <property type="entry name" value="DNase I-like"/>
    <property type="match status" value="1"/>
</dbReference>
<evidence type="ECO:0000313" key="4">
    <source>
        <dbReference type="Proteomes" id="UP000004295"/>
    </source>
</evidence>
<protein>
    <submittedName>
        <fullName evidence="3">Endonuclease/exonuclease/phosphatase family protein</fullName>
    </submittedName>
</protein>
<dbReference type="InterPro" id="IPR005135">
    <property type="entry name" value="Endo/exonuclease/phosphatase"/>
</dbReference>
<dbReference type="RefSeq" id="WP_004334800.1">
    <property type="nucleotide sequence ID" value="NZ_ACNN01000032.1"/>
</dbReference>
<gene>
    <name evidence="3" type="ORF">POREN0001_0098</name>
</gene>
<dbReference type="GeneID" id="93365843"/>
<name>C3JCF3_POREA</name>
<dbReference type="PANTHER" id="PTHR42834:SF1">
    <property type="entry name" value="ENDONUCLEASE_EXONUCLEASE_PHOSPHATASE FAMILY PROTEIN (AFU_ORTHOLOGUE AFUA_3G09210)"/>
    <property type="match status" value="1"/>
</dbReference>
<organism evidence="3 4">
    <name type="scientific">Porphyromonas endodontalis (strain ATCC 35406 / DSM 24491 / JCM 8526 / CCUG 16442 / BCRC 14492 / NCTC 13058 / HG 370)</name>
    <name type="common">Bacteroides endodontalis</name>
    <dbReference type="NCBI Taxonomy" id="553175"/>
    <lineage>
        <taxon>Bacteria</taxon>
        <taxon>Pseudomonadati</taxon>
        <taxon>Bacteroidota</taxon>
        <taxon>Bacteroidia</taxon>
        <taxon>Bacteroidales</taxon>
        <taxon>Porphyromonadaceae</taxon>
        <taxon>Porphyromonas</taxon>
    </lineage>
</organism>
<evidence type="ECO:0000256" key="1">
    <source>
        <dbReference type="SAM" id="SignalP"/>
    </source>
</evidence>
<dbReference type="PANTHER" id="PTHR42834">
    <property type="entry name" value="ENDONUCLEASE/EXONUCLEASE/PHOSPHATASE FAMILY PROTEIN (AFU_ORTHOLOGUE AFUA_3G09210)"/>
    <property type="match status" value="1"/>
</dbReference>
<dbReference type="AlphaFoldDB" id="C3JCF3"/>
<sequence length="343" mass="38957">MNRSIYFFILLIFSVCTLSAQKVAHRIPIAFYNVENLFDCNDDANDDAEFLPDGKREWTEERYQQKLNNLAHVLGDIADKGGAVVGLAEVENRHVLENLVRNPSIRKRNYSIIHYDSPDPRGIDCALLYDAKIFHLKSSGVRFIALPEESKIPTRDILFATGTIDNELFHFIVGHWPSRYGGDPASAGRRMVAAQTMRQVADSLLREYPGSKAILMGDFNDDPFDASVVEGLNLCQTIDETHATDLFSPMLSMYRQGAGTLAYKGKWNLFDIMVVSGNLLKKNTQGLHLYQDPESHQLAYIFRRDYLLRQTPKHRGEPLRTFSGNNYLGGYSDHLPVYLYLTK</sequence>
<dbReference type="EMBL" id="ACNN01000032">
    <property type="protein sequence ID" value="EEN82117.1"/>
    <property type="molecule type" value="Genomic_DNA"/>
</dbReference>
<feature type="domain" description="Endonuclease/exonuclease/phosphatase" evidence="2">
    <location>
        <begin position="29"/>
        <end position="343"/>
    </location>
</feature>
<reference evidence="3 4" key="1">
    <citation type="submission" date="2009-04" db="EMBL/GenBank/DDBJ databases">
        <authorList>
            <person name="Sebastian Y."/>
            <person name="Madupu R."/>
            <person name="Durkin A.S."/>
            <person name="Torralba M."/>
            <person name="Methe B."/>
            <person name="Sutton G.G."/>
            <person name="Strausberg R.L."/>
            <person name="Nelson K.E."/>
        </authorList>
    </citation>
    <scope>NUCLEOTIDE SEQUENCE [LARGE SCALE GENOMIC DNA]</scope>
    <source>
        <strain evidence="4">ATCC 35406 / BCRC 14492 / JCM 8526 / NCTC 13058 / HG 370</strain>
    </source>
</reference>
<dbReference type="Pfam" id="PF19580">
    <property type="entry name" value="Exo_endo_phos_3"/>
    <property type="match status" value="1"/>
</dbReference>
<keyword evidence="4" id="KW-1185">Reference proteome</keyword>
<dbReference type="Gene3D" id="3.60.10.10">
    <property type="entry name" value="Endonuclease/exonuclease/phosphatase"/>
    <property type="match status" value="1"/>
</dbReference>
<accession>C3JCF3</accession>
<dbReference type="GO" id="GO:0004527">
    <property type="term" value="F:exonuclease activity"/>
    <property type="evidence" value="ECO:0007669"/>
    <property type="project" value="UniProtKB-KW"/>
</dbReference>
<comment type="caution">
    <text evidence="3">The sequence shown here is derived from an EMBL/GenBank/DDBJ whole genome shotgun (WGS) entry which is preliminary data.</text>
</comment>
<evidence type="ECO:0000259" key="2">
    <source>
        <dbReference type="Pfam" id="PF19580"/>
    </source>
</evidence>
<keyword evidence="1" id="KW-0732">Signal</keyword>
<dbReference type="InterPro" id="IPR036691">
    <property type="entry name" value="Endo/exonu/phosph_ase_sf"/>
</dbReference>
<dbReference type="eggNOG" id="COG2374">
    <property type="taxonomic scope" value="Bacteria"/>
</dbReference>
<keyword evidence="3" id="KW-0255">Endonuclease</keyword>
<feature type="chain" id="PRO_5002927959" evidence="1">
    <location>
        <begin position="21"/>
        <end position="343"/>
    </location>
</feature>
<dbReference type="GO" id="GO:0004519">
    <property type="term" value="F:endonuclease activity"/>
    <property type="evidence" value="ECO:0007669"/>
    <property type="project" value="UniProtKB-KW"/>
</dbReference>
<dbReference type="Proteomes" id="UP000004295">
    <property type="component" value="Unassembled WGS sequence"/>
</dbReference>
<proteinExistence type="predicted"/>
<feature type="signal peptide" evidence="1">
    <location>
        <begin position="1"/>
        <end position="20"/>
    </location>
</feature>
<keyword evidence="3" id="KW-0269">Exonuclease</keyword>
<keyword evidence="3" id="KW-0540">Nuclease</keyword>